<reference evidence="3" key="1">
    <citation type="submission" date="2022-11" db="UniProtKB">
        <authorList>
            <consortium name="WormBaseParasite"/>
        </authorList>
    </citation>
    <scope>IDENTIFICATION</scope>
</reference>
<proteinExistence type="predicted"/>
<keyword evidence="2" id="KW-1185">Reference proteome</keyword>
<organism evidence="2 3">
    <name type="scientific">Ditylenchus dipsaci</name>
    <dbReference type="NCBI Taxonomy" id="166011"/>
    <lineage>
        <taxon>Eukaryota</taxon>
        <taxon>Metazoa</taxon>
        <taxon>Ecdysozoa</taxon>
        <taxon>Nematoda</taxon>
        <taxon>Chromadorea</taxon>
        <taxon>Rhabditida</taxon>
        <taxon>Tylenchina</taxon>
        <taxon>Tylenchomorpha</taxon>
        <taxon>Sphaerularioidea</taxon>
        <taxon>Anguinidae</taxon>
        <taxon>Anguininae</taxon>
        <taxon>Ditylenchus</taxon>
    </lineage>
</organism>
<evidence type="ECO:0000313" key="3">
    <source>
        <dbReference type="WBParaSite" id="jg18006"/>
    </source>
</evidence>
<sequence>MTTAARRRSSSVATKSLSSSGQQHWNCATYLTSNSTHGWSQGPEQHQEEQGQDDEQIIGISLHTFMSQRKMITSSTRNGNPTRSQLVLCLLMGVVKLPENPCPSVHF</sequence>
<name>A0A915DD96_9BILA</name>
<feature type="region of interest" description="Disordered" evidence="1">
    <location>
        <begin position="1"/>
        <end position="23"/>
    </location>
</feature>
<dbReference type="AlphaFoldDB" id="A0A915DD96"/>
<accession>A0A915DD96</accession>
<feature type="compositionally biased region" description="Low complexity" evidence="1">
    <location>
        <begin position="10"/>
        <end position="20"/>
    </location>
</feature>
<dbReference type="Proteomes" id="UP000887574">
    <property type="component" value="Unplaced"/>
</dbReference>
<protein>
    <submittedName>
        <fullName evidence="3">Uncharacterized protein</fullName>
    </submittedName>
</protein>
<evidence type="ECO:0000256" key="1">
    <source>
        <dbReference type="SAM" id="MobiDB-lite"/>
    </source>
</evidence>
<evidence type="ECO:0000313" key="2">
    <source>
        <dbReference type="Proteomes" id="UP000887574"/>
    </source>
</evidence>
<dbReference type="WBParaSite" id="jg18006">
    <property type="protein sequence ID" value="jg18006"/>
    <property type="gene ID" value="jg18006"/>
</dbReference>